<comment type="caution">
    <text evidence="4">The sequence shown here is derived from an EMBL/GenBank/DDBJ whole genome shotgun (WGS) entry which is preliminary data.</text>
</comment>
<dbReference type="Gene3D" id="3.30.300.20">
    <property type="match status" value="1"/>
</dbReference>
<comment type="subcellular location">
    <subcellularLocation>
        <location evidence="2">Cytoplasm</location>
    </subcellularLocation>
</comment>
<name>A0ABT9HZH8_9GAMM</name>
<accession>A0ABT9HZH8</accession>
<dbReference type="InterPro" id="IPR023799">
    <property type="entry name" value="RbfA_dom_sf"/>
</dbReference>
<dbReference type="EMBL" id="JAPJDZ010000026">
    <property type="protein sequence ID" value="MDP5136542.1"/>
    <property type="molecule type" value="Genomic_DNA"/>
</dbReference>
<reference evidence="4 5" key="1">
    <citation type="submission" date="2022-11" db="EMBL/GenBank/DDBJ databases">
        <title>Viruses from the air-sea interface of a natural surface slick.</title>
        <authorList>
            <person name="Rahlff J."/>
            <person name="Holmfeldt K."/>
        </authorList>
    </citation>
    <scope>NUCLEOTIDE SEQUENCE [LARGE SCALE GENOMIC DNA]</scope>
    <source>
        <strain evidence="4 5">SMS4</strain>
    </source>
</reference>
<evidence type="ECO:0000256" key="2">
    <source>
        <dbReference type="HAMAP-Rule" id="MF_00003"/>
    </source>
</evidence>
<gene>
    <name evidence="2 4" type="primary">rbfA</name>
    <name evidence="4" type="ORF">ORJ04_11360</name>
</gene>
<comment type="function">
    <text evidence="2">One of several proteins that assist in the late maturation steps of the functional core of the 30S ribosomal subunit. Associates with free 30S ribosomal subunits (but not with 30S subunits that are part of 70S ribosomes or polysomes). Required for efficient processing of 16S rRNA. May interact with the 5'-terminal helix region of 16S rRNA.</text>
</comment>
<dbReference type="InterPro" id="IPR015946">
    <property type="entry name" value="KH_dom-like_a/b"/>
</dbReference>
<protein>
    <recommendedName>
        <fullName evidence="2">Ribosome-binding factor A</fullName>
    </recommendedName>
</protein>
<dbReference type="InterPro" id="IPR000238">
    <property type="entry name" value="RbfA"/>
</dbReference>
<organism evidence="4 5">
    <name type="scientific">Rheinheimera baltica</name>
    <dbReference type="NCBI Taxonomy" id="67576"/>
    <lineage>
        <taxon>Bacteria</taxon>
        <taxon>Pseudomonadati</taxon>
        <taxon>Pseudomonadota</taxon>
        <taxon>Gammaproteobacteria</taxon>
        <taxon>Chromatiales</taxon>
        <taxon>Chromatiaceae</taxon>
        <taxon>Rheinheimera</taxon>
    </lineage>
</organism>
<dbReference type="Pfam" id="PF02033">
    <property type="entry name" value="RBFA"/>
    <property type="match status" value="1"/>
</dbReference>
<sequence>MSKEFSRVDRLSQQMKKEMAVILQREIKDPRLHSMITVSDVEVSRDLSHAKVFVTFLGLADEKVEDNLKILNDASGFVRSLIGKRIQARIVPHIRFVFDESLNEGIRMATLVSSARADDDRRRLESGQALDDVDANKDAADTEVSNSDEPNN</sequence>
<proteinExistence type="inferred from homology"/>
<dbReference type="RefSeq" id="WP_037053468.1">
    <property type="nucleotide sequence ID" value="NZ_JAPJDY010000002.1"/>
</dbReference>
<comment type="subunit">
    <text evidence="2">Monomer. Binds 30S ribosomal subunits, but not 50S ribosomal subunits or 70S ribosomes.</text>
</comment>
<dbReference type="NCBIfam" id="TIGR00082">
    <property type="entry name" value="rbfA"/>
    <property type="match status" value="1"/>
</dbReference>
<keyword evidence="1 2" id="KW-0690">Ribosome biogenesis</keyword>
<evidence type="ECO:0000313" key="5">
    <source>
        <dbReference type="Proteomes" id="UP001231109"/>
    </source>
</evidence>
<evidence type="ECO:0000313" key="4">
    <source>
        <dbReference type="EMBL" id="MDP5136542.1"/>
    </source>
</evidence>
<feature type="region of interest" description="Disordered" evidence="3">
    <location>
        <begin position="117"/>
        <end position="152"/>
    </location>
</feature>
<dbReference type="PANTHER" id="PTHR33515">
    <property type="entry name" value="RIBOSOME-BINDING FACTOR A, CHLOROPLASTIC-RELATED"/>
    <property type="match status" value="1"/>
</dbReference>
<feature type="compositionally biased region" description="Polar residues" evidence="3">
    <location>
        <begin position="143"/>
        <end position="152"/>
    </location>
</feature>
<evidence type="ECO:0000256" key="3">
    <source>
        <dbReference type="SAM" id="MobiDB-lite"/>
    </source>
</evidence>
<dbReference type="SUPFAM" id="SSF89919">
    <property type="entry name" value="Ribosome-binding factor A, RbfA"/>
    <property type="match status" value="1"/>
</dbReference>
<dbReference type="PANTHER" id="PTHR33515:SF1">
    <property type="entry name" value="RIBOSOME-BINDING FACTOR A, CHLOROPLASTIC-RELATED"/>
    <property type="match status" value="1"/>
</dbReference>
<keyword evidence="5" id="KW-1185">Reference proteome</keyword>
<evidence type="ECO:0000256" key="1">
    <source>
        <dbReference type="ARBA" id="ARBA00022517"/>
    </source>
</evidence>
<dbReference type="HAMAP" id="MF_00003">
    <property type="entry name" value="RbfA"/>
    <property type="match status" value="1"/>
</dbReference>
<comment type="similarity">
    <text evidence="2">Belongs to the RbfA family.</text>
</comment>
<dbReference type="Proteomes" id="UP001231109">
    <property type="component" value="Unassembled WGS sequence"/>
</dbReference>
<keyword evidence="2" id="KW-0963">Cytoplasm</keyword>